<dbReference type="EMBL" id="MT144662">
    <property type="protein sequence ID" value="QJH96795.1"/>
    <property type="molecule type" value="Genomic_DNA"/>
</dbReference>
<evidence type="ECO:0000313" key="1">
    <source>
        <dbReference type="EMBL" id="QJA48971.1"/>
    </source>
</evidence>
<organism evidence="1">
    <name type="scientific">viral metagenome</name>
    <dbReference type="NCBI Taxonomy" id="1070528"/>
    <lineage>
        <taxon>unclassified sequences</taxon>
        <taxon>metagenomes</taxon>
        <taxon>organismal metagenomes</taxon>
    </lineage>
</organism>
<name>A0A6H1ZNH1_9ZZZZ</name>
<dbReference type="AlphaFoldDB" id="A0A6H1ZNH1"/>
<dbReference type="EMBL" id="MT144112">
    <property type="protein sequence ID" value="QJA48971.1"/>
    <property type="molecule type" value="Genomic_DNA"/>
</dbReference>
<reference evidence="1" key="1">
    <citation type="submission" date="2020-03" db="EMBL/GenBank/DDBJ databases">
        <title>The deep terrestrial virosphere.</title>
        <authorList>
            <person name="Holmfeldt K."/>
            <person name="Nilsson E."/>
            <person name="Simone D."/>
            <person name="Lopez-Fernandez M."/>
            <person name="Wu X."/>
            <person name="de Brujin I."/>
            <person name="Lundin D."/>
            <person name="Andersson A."/>
            <person name="Bertilsson S."/>
            <person name="Dopson M."/>
        </authorList>
    </citation>
    <scope>NUCLEOTIDE SEQUENCE</scope>
    <source>
        <strain evidence="1">TM448A01213</strain>
        <strain evidence="2">TM448B00810</strain>
    </source>
</reference>
<gene>
    <name evidence="1" type="ORF">TM448A01213_0004</name>
    <name evidence="2" type="ORF">TM448B00810_0028</name>
</gene>
<evidence type="ECO:0000313" key="2">
    <source>
        <dbReference type="EMBL" id="QJH96795.1"/>
    </source>
</evidence>
<accession>A0A6H1ZNH1</accession>
<sequence>MNINSTPFRPEPRDGLQRSLADLKAIAVLERQRQATVASQAKMDGGLYDHRLGRFIVKPVEYEHSPWTRTMIVGEEKLRGLTEDC</sequence>
<proteinExistence type="predicted"/>
<protein>
    <submittedName>
        <fullName evidence="1">Uncharacterized protein</fullName>
    </submittedName>
</protein>